<proteinExistence type="inferred from homology"/>
<accession>H1CZ06</accession>
<dbReference type="PANTHER" id="PTHR21043">
    <property type="entry name" value="IOJAP SUPERFAMILY ORTHOLOG"/>
    <property type="match status" value="1"/>
</dbReference>
<comment type="subcellular location">
    <subcellularLocation>
        <location evidence="2">Cytoplasm</location>
    </subcellularLocation>
</comment>
<dbReference type="SUPFAM" id="SSF81301">
    <property type="entry name" value="Nucleotidyltransferase"/>
    <property type="match status" value="1"/>
</dbReference>
<evidence type="ECO:0000313" key="4">
    <source>
        <dbReference type="Proteomes" id="UP000003277"/>
    </source>
</evidence>
<dbReference type="GO" id="GO:0043023">
    <property type="term" value="F:ribosomal large subunit binding"/>
    <property type="evidence" value="ECO:0007669"/>
    <property type="project" value="TreeGrafter"/>
</dbReference>
<dbReference type="NCBIfam" id="TIGR00090">
    <property type="entry name" value="rsfS_iojap_ybeB"/>
    <property type="match status" value="1"/>
</dbReference>
<dbReference type="HOGENOM" id="CLU_092688_2_2_9"/>
<reference evidence="3 4" key="1">
    <citation type="submission" date="2011-11" db="EMBL/GenBank/DDBJ databases">
        <title>The Genome Sequence of Dialister succinatiphilus YIT 11850.</title>
        <authorList>
            <consortium name="The Broad Institute Genome Sequencing Platform"/>
            <person name="Earl A."/>
            <person name="Ward D."/>
            <person name="Feldgarden M."/>
            <person name="Gevers D."/>
            <person name="Morotomi M."/>
            <person name="Young S.K."/>
            <person name="Zeng Q."/>
            <person name="Gargeya S."/>
            <person name="Fitzgerald M."/>
            <person name="Haas B."/>
            <person name="Abouelleil A."/>
            <person name="Alvarado L."/>
            <person name="Arachchi H.M."/>
            <person name="Berlin A."/>
            <person name="Brown A."/>
            <person name="Chapman S.B."/>
            <person name="Dunbar C."/>
            <person name="Gearin G."/>
            <person name="Goldberg J."/>
            <person name="Griggs A."/>
            <person name="Gujja S."/>
            <person name="Heiman D."/>
            <person name="Howarth C."/>
            <person name="Lui A."/>
            <person name="MacDonald P.J.P."/>
            <person name="Montmayeur A."/>
            <person name="Murphy C."/>
            <person name="Neiman D."/>
            <person name="Pearson M."/>
            <person name="Priest M."/>
            <person name="Roberts A."/>
            <person name="Saif S."/>
            <person name="Shea T."/>
            <person name="Sisk P."/>
            <person name="Stolte C."/>
            <person name="Sykes S."/>
            <person name="Wortman J."/>
            <person name="Nusbaum C."/>
            <person name="Birren B."/>
        </authorList>
    </citation>
    <scope>NUCLEOTIDE SEQUENCE [LARGE SCALE GENOMIC DNA]</scope>
    <source>
        <strain evidence="3 4">YIT 11850</strain>
    </source>
</reference>
<dbReference type="OrthoDB" id="9793681at2"/>
<comment type="function">
    <text evidence="2">Functions as a ribosomal silencing factor. Interacts with ribosomal protein uL14 (rplN), blocking formation of intersubunit bridge B8. Prevents association of the 30S and 50S ribosomal subunits and the formation of functional ribosomes, thus repressing translation.</text>
</comment>
<dbReference type="RefSeq" id="WP_008859098.1">
    <property type="nucleotide sequence ID" value="NZ_JH591187.1"/>
</dbReference>
<dbReference type="eggNOG" id="COG0799">
    <property type="taxonomic scope" value="Bacteria"/>
</dbReference>
<dbReference type="InterPro" id="IPR004394">
    <property type="entry name" value="Iojap/RsfS/C7orf30"/>
</dbReference>
<keyword evidence="4" id="KW-1185">Reference proteome</keyword>
<dbReference type="InterPro" id="IPR043519">
    <property type="entry name" value="NT_sf"/>
</dbReference>
<evidence type="ECO:0000256" key="2">
    <source>
        <dbReference type="HAMAP-Rule" id="MF_01477"/>
    </source>
</evidence>
<dbReference type="STRING" id="742743.HMPREF9453_00594"/>
<gene>
    <name evidence="2" type="primary">rsfS</name>
    <name evidence="3" type="ORF">HMPREF9453_00594</name>
</gene>
<comment type="subunit">
    <text evidence="2">Interacts with ribosomal protein uL14 (rplN).</text>
</comment>
<comment type="caution">
    <text evidence="3">The sequence shown here is derived from an EMBL/GenBank/DDBJ whole genome shotgun (WGS) entry which is preliminary data.</text>
</comment>
<dbReference type="Pfam" id="PF02410">
    <property type="entry name" value="RsfS"/>
    <property type="match status" value="1"/>
</dbReference>
<dbReference type="Proteomes" id="UP000003277">
    <property type="component" value="Unassembled WGS sequence"/>
</dbReference>
<protein>
    <recommendedName>
        <fullName evidence="2">Ribosomal silencing factor RsfS</fullName>
    </recommendedName>
</protein>
<dbReference type="AlphaFoldDB" id="H1CZ06"/>
<comment type="similarity">
    <text evidence="1 2">Belongs to the Iojap/RsfS family.</text>
</comment>
<evidence type="ECO:0000313" key="3">
    <source>
        <dbReference type="EMBL" id="EHO63577.1"/>
    </source>
</evidence>
<keyword evidence="2" id="KW-0810">Translation regulation</keyword>
<keyword evidence="2" id="KW-0678">Repressor</keyword>
<evidence type="ECO:0000256" key="1">
    <source>
        <dbReference type="ARBA" id="ARBA00010574"/>
    </source>
</evidence>
<dbReference type="GO" id="GO:0090071">
    <property type="term" value="P:negative regulation of ribosome biogenesis"/>
    <property type="evidence" value="ECO:0007669"/>
    <property type="project" value="UniProtKB-UniRule"/>
</dbReference>
<sequence>METNIEIICKALSSKKSVLIRVLNVRGLTSIADDFILATTRNKKQAQAAADEVEEKAGEIGLHPLRREGYQEGDWILLDFGDVIVHIFTDEERRRYDFDTLWKEAPVEEYHETGDDNE</sequence>
<dbReference type="PATRIC" id="fig|742743.3.peg.604"/>
<dbReference type="GO" id="GO:0017148">
    <property type="term" value="P:negative regulation of translation"/>
    <property type="evidence" value="ECO:0007669"/>
    <property type="project" value="UniProtKB-UniRule"/>
</dbReference>
<keyword evidence="2" id="KW-0963">Cytoplasm</keyword>
<dbReference type="GO" id="GO:0042256">
    <property type="term" value="P:cytosolic ribosome assembly"/>
    <property type="evidence" value="ECO:0007669"/>
    <property type="project" value="UniProtKB-UniRule"/>
</dbReference>
<dbReference type="EMBL" id="ADLT01000015">
    <property type="protein sequence ID" value="EHO63577.1"/>
    <property type="molecule type" value="Genomic_DNA"/>
</dbReference>
<organism evidence="3 4">
    <name type="scientific">Dialister succinatiphilus YIT 11850</name>
    <dbReference type="NCBI Taxonomy" id="742743"/>
    <lineage>
        <taxon>Bacteria</taxon>
        <taxon>Bacillati</taxon>
        <taxon>Bacillota</taxon>
        <taxon>Negativicutes</taxon>
        <taxon>Veillonellales</taxon>
        <taxon>Veillonellaceae</taxon>
        <taxon>Dialister</taxon>
    </lineage>
</organism>
<name>H1CZ06_9FIRM</name>
<dbReference type="GO" id="GO:0005737">
    <property type="term" value="C:cytoplasm"/>
    <property type="evidence" value="ECO:0007669"/>
    <property type="project" value="UniProtKB-SubCell"/>
</dbReference>
<dbReference type="Gene3D" id="3.30.460.10">
    <property type="entry name" value="Beta Polymerase, domain 2"/>
    <property type="match status" value="1"/>
</dbReference>
<dbReference type="HAMAP" id="MF_01477">
    <property type="entry name" value="Iojap_RsfS"/>
    <property type="match status" value="1"/>
</dbReference>
<dbReference type="PANTHER" id="PTHR21043:SF0">
    <property type="entry name" value="MITOCHONDRIAL ASSEMBLY OF RIBOSOMAL LARGE SUBUNIT PROTEIN 1"/>
    <property type="match status" value="1"/>
</dbReference>